<protein>
    <submittedName>
        <fullName evidence="2">Nucleoside deaminase</fullName>
    </submittedName>
</protein>
<dbReference type="Gene3D" id="3.40.140.10">
    <property type="entry name" value="Cytidine Deaminase, domain 2"/>
    <property type="match status" value="1"/>
</dbReference>
<dbReference type="AlphaFoldDB" id="A0A7K2INC8"/>
<dbReference type="InterPro" id="IPR016193">
    <property type="entry name" value="Cytidine_deaminase-like"/>
</dbReference>
<evidence type="ECO:0000259" key="1">
    <source>
        <dbReference type="PROSITE" id="PS51747"/>
    </source>
</evidence>
<proteinExistence type="predicted"/>
<dbReference type="GeneID" id="91393534"/>
<dbReference type="OMA" id="GDHPENP"/>
<gene>
    <name evidence="2" type="ORF">GTW20_04100</name>
</gene>
<name>A0A7K2INC8_9ACTN</name>
<accession>A0A7K2INC8</accession>
<dbReference type="PROSITE" id="PS51747">
    <property type="entry name" value="CYT_DCMP_DEAMINASES_2"/>
    <property type="match status" value="1"/>
</dbReference>
<feature type="domain" description="CMP/dCMP-type deaminase" evidence="1">
    <location>
        <begin position="12"/>
        <end position="121"/>
    </location>
</feature>
<dbReference type="PANTHER" id="PTHR11079:SF179">
    <property type="entry name" value="TRNA(ADENINE(34)) DEAMINASE, CHLOROPLASTIC"/>
    <property type="match status" value="1"/>
</dbReference>
<reference evidence="2 3" key="1">
    <citation type="journal article" date="2019" name="Nat. Commun.">
        <title>The antimicrobial potential of Streptomyces from insect microbiomes.</title>
        <authorList>
            <person name="Chevrette M.G."/>
            <person name="Carlson C.M."/>
            <person name="Ortega H.E."/>
            <person name="Thomas C."/>
            <person name="Ananiev G.E."/>
            <person name="Barns K.J."/>
            <person name="Book A.J."/>
            <person name="Cagnazzo J."/>
            <person name="Carlos C."/>
            <person name="Flanigan W."/>
            <person name="Grubbs K.J."/>
            <person name="Horn H.A."/>
            <person name="Hoffmann F.M."/>
            <person name="Klassen J.L."/>
            <person name="Knack J.J."/>
            <person name="Lewin G.R."/>
            <person name="McDonald B.R."/>
            <person name="Muller L."/>
            <person name="Melo W.G.P."/>
            <person name="Pinto-Tomas A.A."/>
            <person name="Schmitz A."/>
            <person name="Wendt-Pienkowski E."/>
            <person name="Wildman S."/>
            <person name="Zhao M."/>
            <person name="Zhang F."/>
            <person name="Bugni T.S."/>
            <person name="Andes D.R."/>
            <person name="Pupo M.T."/>
            <person name="Currie C.R."/>
        </authorList>
    </citation>
    <scope>NUCLEOTIDE SEQUENCE [LARGE SCALE GENOMIC DNA]</scope>
    <source>
        <strain evidence="2 3">SID5840</strain>
    </source>
</reference>
<evidence type="ECO:0000313" key="3">
    <source>
        <dbReference type="Proteomes" id="UP000467124"/>
    </source>
</evidence>
<dbReference type="SUPFAM" id="SSF53927">
    <property type="entry name" value="Cytidine deaminase-like"/>
    <property type="match status" value="1"/>
</dbReference>
<dbReference type="PANTHER" id="PTHR11079">
    <property type="entry name" value="CYTOSINE DEAMINASE FAMILY MEMBER"/>
    <property type="match status" value="1"/>
</dbReference>
<dbReference type="Pfam" id="PF00383">
    <property type="entry name" value="dCMP_cyt_deam_1"/>
    <property type="match status" value="1"/>
</dbReference>
<dbReference type="GO" id="GO:0003824">
    <property type="term" value="F:catalytic activity"/>
    <property type="evidence" value="ECO:0007669"/>
    <property type="project" value="InterPro"/>
</dbReference>
<dbReference type="Proteomes" id="UP000467124">
    <property type="component" value="Unassembled WGS sequence"/>
</dbReference>
<dbReference type="CDD" id="cd01285">
    <property type="entry name" value="nucleoside_deaminase"/>
    <property type="match status" value="1"/>
</dbReference>
<evidence type="ECO:0000313" key="2">
    <source>
        <dbReference type="EMBL" id="MYR31468.1"/>
    </source>
</evidence>
<organism evidence="2 3">
    <name type="scientific">Nocardiopsis alba</name>
    <dbReference type="NCBI Taxonomy" id="53437"/>
    <lineage>
        <taxon>Bacteria</taxon>
        <taxon>Bacillati</taxon>
        <taxon>Actinomycetota</taxon>
        <taxon>Actinomycetes</taxon>
        <taxon>Streptosporangiales</taxon>
        <taxon>Nocardiopsidaceae</taxon>
        <taxon>Nocardiopsis</taxon>
    </lineage>
</organism>
<dbReference type="EMBL" id="WWHY01000001">
    <property type="protein sequence ID" value="MYR31468.1"/>
    <property type="molecule type" value="Genomic_DNA"/>
</dbReference>
<dbReference type="InterPro" id="IPR002125">
    <property type="entry name" value="CMP_dCMP_dom"/>
</dbReference>
<dbReference type="RefSeq" id="WP_014912416.1">
    <property type="nucleotide sequence ID" value="NZ_BAZE01000012.1"/>
</dbReference>
<comment type="caution">
    <text evidence="2">The sequence shown here is derived from an EMBL/GenBank/DDBJ whole genome shotgun (WGS) entry which is preliminary data.</text>
</comment>
<sequence length="170" mass="18449">MSTSPEAQPIDATDLERLRRCVDLAREALEDGDEPFGSLLVDADGAVRFEDRNRVSGGDATRHPEFEIARWAAENMTPEERESATVYTSGEHCPMCSAAHAWVGLGRIVYATSGAQLGEWMTEWGVAPGPVAPLPITRVAPGIPVSGPAPELADEVKELQRRVVLRRDDA</sequence>